<comment type="caution">
    <text evidence="1">The sequence shown here is derived from an EMBL/GenBank/DDBJ whole genome shotgun (WGS) entry which is preliminary data.</text>
</comment>
<accession>A0ACB6FEA3</accession>
<dbReference type="EMBL" id="PDWZ02000009">
    <property type="protein sequence ID" value="KAB2102816.1"/>
    <property type="molecule type" value="Genomic_DNA"/>
</dbReference>
<gene>
    <name evidence="1" type="ORF">AG0111_0g9261</name>
</gene>
<dbReference type="Proteomes" id="UP000293547">
    <property type="component" value="Unassembled WGS sequence"/>
</dbReference>
<protein>
    <submittedName>
        <fullName evidence="1">Uncharacterized protein</fullName>
    </submittedName>
</protein>
<reference evidence="1 2" key="1">
    <citation type="journal article" date="2019" name="bioRxiv">
        <title>Genomics, evolutionary history and diagnostics of the Alternaria alternata species group including apple and Asian pear pathotypes.</title>
        <authorList>
            <person name="Armitage A.D."/>
            <person name="Cockerton H.M."/>
            <person name="Sreenivasaprasad S."/>
            <person name="Woodhall J.W."/>
            <person name="Lane C.R."/>
            <person name="Harrison R.J."/>
            <person name="Clarkson J.P."/>
        </authorList>
    </citation>
    <scope>NUCLEOTIDE SEQUENCE [LARGE SCALE GENOMIC DNA]</scope>
    <source>
        <strain evidence="1 2">FERA 650</strain>
    </source>
</reference>
<organism evidence="1 2">
    <name type="scientific">Alternaria gaisen</name>
    <dbReference type="NCBI Taxonomy" id="167740"/>
    <lineage>
        <taxon>Eukaryota</taxon>
        <taxon>Fungi</taxon>
        <taxon>Dikarya</taxon>
        <taxon>Ascomycota</taxon>
        <taxon>Pezizomycotina</taxon>
        <taxon>Dothideomycetes</taxon>
        <taxon>Pleosporomycetidae</taxon>
        <taxon>Pleosporales</taxon>
        <taxon>Pleosporineae</taxon>
        <taxon>Pleosporaceae</taxon>
        <taxon>Alternaria</taxon>
        <taxon>Alternaria sect. Alternaria</taxon>
    </lineage>
</organism>
<name>A0ACB6FEA3_9PLEO</name>
<keyword evidence="2" id="KW-1185">Reference proteome</keyword>
<evidence type="ECO:0000313" key="2">
    <source>
        <dbReference type="Proteomes" id="UP000293547"/>
    </source>
</evidence>
<proteinExistence type="predicted"/>
<sequence length="613" mass="69509">MYLQHLAILLLSVLVLPISHATNEIPEVPNANHVFNAVHSSMRQWGSSLNHNGMSFFLATVPAGTQLYHGTSKQEEISGTEWLAFEPEHALIFAQPHRGPPPGEGHGPPNDRPHYGVDEPDRRHNGKPCPMMDDGRKRHSDAARFADSKPSGAAPALPPWKQPPPHERSRTRPSTYDLNHYERFNRGPPAYRGERSDTQQPLSSQASKDNTEYGYLHTYTPKHNLRLLYLDGLSAGKTPNGTLDTQDMLLLNLTDLDSPMAGEYQRAEGLCNLTKTLWENKIDGVLRMEAGFEIILCDFTEHLQRKDVVAISQHEHRGASGKGPDGWQYLKALTSRYQGIGGNRVKLDLENFVSVFAYPNIDGLFDNDVQSDYAMPRLQSVKEGDRMRVKDDVTDMILRKDWNTDEQLRDWQAVADMVVQRYSKPLHHLHTDKDIREDKDALTLYLATLLRPFISSARNATLETQRCVSQYIPTLPLPPQPVASLAHLNLYVVTHRLCDTLLTALSIASSPTSHSSFTSVYASHAVELIDDLVEFLRWTTWKDCGACADEEVCFIPIWPMGSHEDHAHPKCKREEDAEDGGGGYWGSRRRPHGKRRMKKDRKYEFTRYRNRSR</sequence>
<evidence type="ECO:0000313" key="1">
    <source>
        <dbReference type="EMBL" id="KAB2102816.1"/>
    </source>
</evidence>